<keyword evidence="7" id="KW-1133">Transmembrane helix</keyword>
<dbReference type="SUPFAM" id="SSF55785">
    <property type="entry name" value="PYP-like sensor domain (PAS domain)"/>
    <property type="match status" value="1"/>
</dbReference>
<evidence type="ECO:0000256" key="7">
    <source>
        <dbReference type="SAM" id="Phobius"/>
    </source>
</evidence>
<keyword evidence="3 6" id="KW-0597">Phosphoprotein</keyword>
<evidence type="ECO:0000313" key="11">
    <source>
        <dbReference type="EMBL" id="GLQ89748.1"/>
    </source>
</evidence>
<dbReference type="InterPro" id="IPR011006">
    <property type="entry name" value="CheY-like_superfamily"/>
</dbReference>
<dbReference type="CDD" id="cd00130">
    <property type="entry name" value="PAS"/>
    <property type="match status" value="1"/>
</dbReference>
<dbReference type="PROSITE" id="PS50109">
    <property type="entry name" value="HIS_KIN"/>
    <property type="match status" value="1"/>
</dbReference>
<keyword evidence="7" id="KW-0812">Transmembrane</keyword>
<dbReference type="Pfam" id="PF13188">
    <property type="entry name" value="PAS_8"/>
    <property type="match status" value="1"/>
</dbReference>
<evidence type="ECO:0000256" key="5">
    <source>
        <dbReference type="ARBA" id="ARBA00022777"/>
    </source>
</evidence>
<dbReference type="SUPFAM" id="SSF55874">
    <property type="entry name" value="ATPase domain of HSP90 chaperone/DNA topoisomerase II/histidine kinase"/>
    <property type="match status" value="1"/>
</dbReference>
<dbReference type="SMART" id="SM00448">
    <property type="entry name" value="REC"/>
    <property type="match status" value="1"/>
</dbReference>
<dbReference type="InterPro" id="IPR003594">
    <property type="entry name" value="HATPase_dom"/>
</dbReference>
<evidence type="ECO:0000256" key="2">
    <source>
        <dbReference type="ARBA" id="ARBA00012438"/>
    </source>
</evidence>
<dbReference type="Pfam" id="PF02518">
    <property type="entry name" value="HATPase_c"/>
    <property type="match status" value="1"/>
</dbReference>
<dbReference type="Pfam" id="PF00512">
    <property type="entry name" value="HisKA"/>
    <property type="match status" value="1"/>
</dbReference>
<comment type="catalytic activity">
    <reaction evidence="1">
        <text>ATP + protein L-histidine = ADP + protein N-phospho-L-histidine.</text>
        <dbReference type="EC" id="2.7.13.3"/>
    </reaction>
</comment>
<organism evidence="11 12">
    <name type="scientific">Dyella flagellata</name>
    <dbReference type="NCBI Taxonomy" id="1867833"/>
    <lineage>
        <taxon>Bacteria</taxon>
        <taxon>Pseudomonadati</taxon>
        <taxon>Pseudomonadota</taxon>
        <taxon>Gammaproteobacteria</taxon>
        <taxon>Lysobacterales</taxon>
        <taxon>Rhodanobacteraceae</taxon>
        <taxon>Dyella</taxon>
    </lineage>
</organism>
<dbReference type="EMBL" id="BSOA01000043">
    <property type="protein sequence ID" value="GLQ89748.1"/>
    <property type="molecule type" value="Genomic_DNA"/>
</dbReference>
<dbReference type="EC" id="2.7.13.3" evidence="2"/>
<dbReference type="InterPro" id="IPR036097">
    <property type="entry name" value="HisK_dim/P_sf"/>
</dbReference>
<feature type="transmembrane region" description="Helical" evidence="7">
    <location>
        <begin position="184"/>
        <end position="206"/>
    </location>
</feature>
<dbReference type="Pfam" id="PF00072">
    <property type="entry name" value="Response_reg"/>
    <property type="match status" value="1"/>
</dbReference>
<dbReference type="InterPro" id="IPR003661">
    <property type="entry name" value="HisK_dim/P_dom"/>
</dbReference>
<reference evidence="12" key="1">
    <citation type="journal article" date="2019" name="Int. J. Syst. Evol. Microbiol.">
        <title>The Global Catalogue of Microorganisms (GCM) 10K type strain sequencing project: providing services to taxonomists for standard genome sequencing and annotation.</title>
        <authorList>
            <consortium name="The Broad Institute Genomics Platform"/>
            <consortium name="The Broad Institute Genome Sequencing Center for Infectious Disease"/>
            <person name="Wu L."/>
            <person name="Ma J."/>
        </authorList>
    </citation>
    <scope>NUCLEOTIDE SEQUENCE [LARGE SCALE GENOMIC DNA]</scope>
    <source>
        <strain evidence="12">NBRC 111981</strain>
    </source>
</reference>
<dbReference type="SUPFAM" id="SSF47384">
    <property type="entry name" value="Homodimeric domain of signal transducing histidine kinase"/>
    <property type="match status" value="1"/>
</dbReference>
<dbReference type="InterPro" id="IPR005467">
    <property type="entry name" value="His_kinase_dom"/>
</dbReference>
<feature type="domain" description="PAS" evidence="10">
    <location>
        <begin position="217"/>
        <end position="263"/>
    </location>
</feature>
<dbReference type="SMART" id="SM00387">
    <property type="entry name" value="HATPase_c"/>
    <property type="match status" value="1"/>
</dbReference>
<dbReference type="CDD" id="cd17546">
    <property type="entry name" value="REC_hyHK_CKI1_RcsC-like"/>
    <property type="match status" value="1"/>
</dbReference>
<dbReference type="PRINTS" id="PR00344">
    <property type="entry name" value="BCTRLSENSOR"/>
</dbReference>
<dbReference type="Gene3D" id="3.40.50.2300">
    <property type="match status" value="1"/>
</dbReference>
<dbReference type="InterPro" id="IPR001789">
    <property type="entry name" value="Sig_transdc_resp-reg_receiver"/>
</dbReference>
<evidence type="ECO:0000259" key="9">
    <source>
        <dbReference type="PROSITE" id="PS50110"/>
    </source>
</evidence>
<evidence type="ECO:0000256" key="3">
    <source>
        <dbReference type="ARBA" id="ARBA00022553"/>
    </source>
</evidence>
<dbReference type="SMART" id="SM00388">
    <property type="entry name" value="HisKA"/>
    <property type="match status" value="1"/>
</dbReference>
<sequence length="713" mass="78483">MALLLALIAISYVTYRGGVGLAGFLNGESVWTKAQKQAVFDLMEYVDTGSPEMLESFDREYALLENDARAREGIYSGTIPSDEVKAVLRRGTDIPEAAPGVTFFLKYGDGIPYVRDALHEWRNSDDDLSDLKSIAERLRLKGAVSKLNAQEKKLLHDHLLSLNQRIEPRTKRFSLSIAQGASHLHLLIFLAFVFVATIAAGIWFRAAGRILGGIRHTEDRLRLLFDTAADAIVVVDHANGNILDANQAAASWCGISVATLRGRPFSRLFDEAMDLGETESGHTRYLVTAHDGRLPVEIQSSMTQVGGESVRLELMRDVTERMNMKRERRVSAVMGHEMRTPLNAIYLATKSLMEPGLSPERIELLNAVNASAQLLLRRITDTIDLVSINEGSFSYTIEPFQLSTLLDRVRGVVVPQANIRLQNVRFHIESDEGAEFLGDIDRLGQAIFNLATNACKFSPEGSEIVVEVREEESLGDRSKLQFRVIDNGIGIPGEAKKYLFRVDHQTAKKRSAHYEGLGLGLFIVKTISEQAGGELSVADNPDPRGGTIFTWVVPLQRARKGQSGDRGARVFQDEVLQRSAASLRCLVADDTRTNRRLLCLALEQLGHQVSEASNGAEALHAMLTAPLDVVLMDMNMPVMTGEAVMAALRGLEDFVSLPVVIAVSADTTAYREAAALESGVMAYLSKPVDLERLVRIFTSIVEQRGMIATTARP</sequence>
<dbReference type="PROSITE" id="PS50110">
    <property type="entry name" value="RESPONSE_REGULATORY"/>
    <property type="match status" value="1"/>
</dbReference>
<dbReference type="PANTHER" id="PTHR43047:SF72">
    <property type="entry name" value="OSMOSENSING HISTIDINE PROTEIN KINASE SLN1"/>
    <property type="match status" value="1"/>
</dbReference>
<keyword evidence="4" id="KW-0808">Transferase</keyword>
<protein>
    <recommendedName>
        <fullName evidence="2">histidine kinase</fullName>
        <ecNumber evidence="2">2.7.13.3</ecNumber>
    </recommendedName>
</protein>
<accession>A0ABQ5XDL5</accession>
<dbReference type="InterPro" id="IPR036890">
    <property type="entry name" value="HATPase_C_sf"/>
</dbReference>
<dbReference type="SMART" id="SM00091">
    <property type="entry name" value="PAS"/>
    <property type="match status" value="1"/>
</dbReference>
<dbReference type="InterPro" id="IPR035965">
    <property type="entry name" value="PAS-like_dom_sf"/>
</dbReference>
<dbReference type="CDD" id="cd00082">
    <property type="entry name" value="HisKA"/>
    <property type="match status" value="1"/>
</dbReference>
<dbReference type="InterPro" id="IPR004358">
    <property type="entry name" value="Sig_transdc_His_kin-like_C"/>
</dbReference>
<dbReference type="Proteomes" id="UP001156627">
    <property type="component" value="Unassembled WGS sequence"/>
</dbReference>
<dbReference type="Gene3D" id="3.30.450.20">
    <property type="entry name" value="PAS domain"/>
    <property type="match status" value="1"/>
</dbReference>
<dbReference type="Gene3D" id="3.30.565.10">
    <property type="entry name" value="Histidine kinase-like ATPase, C-terminal domain"/>
    <property type="match status" value="1"/>
</dbReference>
<dbReference type="NCBIfam" id="TIGR00229">
    <property type="entry name" value="sensory_box"/>
    <property type="match status" value="1"/>
</dbReference>
<dbReference type="Gene3D" id="1.10.287.130">
    <property type="match status" value="1"/>
</dbReference>
<feature type="domain" description="Response regulatory" evidence="9">
    <location>
        <begin position="584"/>
        <end position="701"/>
    </location>
</feature>
<dbReference type="PROSITE" id="PS50112">
    <property type="entry name" value="PAS"/>
    <property type="match status" value="1"/>
</dbReference>
<proteinExistence type="predicted"/>
<evidence type="ECO:0000256" key="6">
    <source>
        <dbReference type="PROSITE-ProRule" id="PRU00169"/>
    </source>
</evidence>
<evidence type="ECO:0000259" key="8">
    <source>
        <dbReference type="PROSITE" id="PS50109"/>
    </source>
</evidence>
<evidence type="ECO:0000256" key="1">
    <source>
        <dbReference type="ARBA" id="ARBA00000085"/>
    </source>
</evidence>
<keyword evidence="12" id="KW-1185">Reference proteome</keyword>
<dbReference type="PANTHER" id="PTHR43047">
    <property type="entry name" value="TWO-COMPONENT HISTIDINE PROTEIN KINASE"/>
    <property type="match status" value="1"/>
</dbReference>
<evidence type="ECO:0000259" key="10">
    <source>
        <dbReference type="PROSITE" id="PS50112"/>
    </source>
</evidence>
<dbReference type="InterPro" id="IPR000014">
    <property type="entry name" value="PAS"/>
</dbReference>
<name>A0ABQ5XDL5_9GAMM</name>
<feature type="domain" description="Histidine kinase" evidence="8">
    <location>
        <begin position="333"/>
        <end position="557"/>
    </location>
</feature>
<keyword evidence="5" id="KW-0418">Kinase</keyword>
<keyword evidence="7" id="KW-0472">Membrane</keyword>
<gene>
    <name evidence="11" type="ORF">GCM10007898_33230</name>
</gene>
<comment type="caution">
    <text evidence="11">The sequence shown here is derived from an EMBL/GenBank/DDBJ whole genome shotgun (WGS) entry which is preliminary data.</text>
</comment>
<evidence type="ECO:0000256" key="4">
    <source>
        <dbReference type="ARBA" id="ARBA00022679"/>
    </source>
</evidence>
<dbReference type="SUPFAM" id="SSF52172">
    <property type="entry name" value="CheY-like"/>
    <property type="match status" value="1"/>
</dbReference>
<evidence type="ECO:0000313" key="12">
    <source>
        <dbReference type="Proteomes" id="UP001156627"/>
    </source>
</evidence>
<feature type="modified residue" description="4-aspartylphosphate" evidence="6">
    <location>
        <position position="633"/>
    </location>
</feature>